<dbReference type="InterPro" id="IPR003004">
    <property type="entry name" value="GspF/PilC"/>
</dbReference>
<keyword evidence="3" id="KW-1003">Cell membrane</keyword>
<feature type="transmembrane region" description="Helical" evidence="8">
    <location>
        <begin position="213"/>
        <end position="240"/>
    </location>
</feature>
<name>A0A1G2B0L8_9BACT</name>
<dbReference type="FunFam" id="1.20.81.30:FF:000001">
    <property type="entry name" value="Type II secretion system protein F"/>
    <property type="match status" value="2"/>
</dbReference>
<dbReference type="Gene3D" id="1.20.81.30">
    <property type="entry name" value="Type II secretion system (T2SS), domain F"/>
    <property type="match status" value="2"/>
</dbReference>
<proteinExistence type="inferred from homology"/>
<dbReference type="AlphaFoldDB" id="A0A1G2B0L8"/>
<sequence>MPLYEYTARTKDGQAKEGRLTIQSEKELAEHLSSENLILTSAKVVMSSAKKGFFSKFFSNTRVSHIQKIFFTQNLQVMIRTGFSLSNALNTLAIQTPSKGFREIIMEMKQDVESGKTFSDAIRKHKKIFSELFVNMVAAGEVSGKLDEVLNQLTVQMKKDHTLIAKIKSAMTYPVIVVVAMIGLIIAMMLFVLPNLLSVFEEASVELPTPTRILIAITNFVSTQGHWALLAIVIITVILLRIIKTERGKYYYHLLLLKVPIAGPIIKKVNLARFTRSLSSLLKTDIPIVQTLQIISRTLGNVHYRNVMVEAAEQVKKGVSIAKTLEKRPQLFPAIVTQMINVGEESGTLDTIVAEVAQFFEEDVDQTMQNLSTIIEPVLMLGLGAGVAGLAVSIILPIYNLSEAF</sequence>
<dbReference type="PANTHER" id="PTHR30012">
    <property type="entry name" value="GENERAL SECRETION PATHWAY PROTEIN"/>
    <property type="match status" value="1"/>
</dbReference>
<dbReference type="PANTHER" id="PTHR30012:SF0">
    <property type="entry name" value="TYPE II SECRETION SYSTEM PROTEIN F-RELATED"/>
    <property type="match status" value="1"/>
</dbReference>
<keyword evidence="4" id="KW-0997">Cell inner membrane</keyword>
<dbReference type="Proteomes" id="UP000179164">
    <property type="component" value="Unassembled WGS sequence"/>
</dbReference>
<evidence type="ECO:0000256" key="3">
    <source>
        <dbReference type="ARBA" id="ARBA00022475"/>
    </source>
</evidence>
<gene>
    <name evidence="10" type="ORF">A2898_04045</name>
</gene>
<keyword evidence="7 8" id="KW-0472">Membrane</keyword>
<evidence type="ECO:0000256" key="8">
    <source>
        <dbReference type="SAM" id="Phobius"/>
    </source>
</evidence>
<feature type="domain" description="Type II secretion system protein GspF" evidence="9">
    <location>
        <begin position="71"/>
        <end position="194"/>
    </location>
</feature>
<dbReference type="GO" id="GO:0005886">
    <property type="term" value="C:plasma membrane"/>
    <property type="evidence" value="ECO:0007669"/>
    <property type="project" value="UniProtKB-SubCell"/>
</dbReference>
<evidence type="ECO:0000259" key="9">
    <source>
        <dbReference type="Pfam" id="PF00482"/>
    </source>
</evidence>
<comment type="subcellular location">
    <subcellularLocation>
        <location evidence="1">Cell inner membrane</location>
        <topology evidence="1">Multi-pass membrane protein</topology>
    </subcellularLocation>
</comment>
<evidence type="ECO:0000256" key="7">
    <source>
        <dbReference type="ARBA" id="ARBA00023136"/>
    </source>
</evidence>
<evidence type="ECO:0000256" key="1">
    <source>
        <dbReference type="ARBA" id="ARBA00004429"/>
    </source>
</evidence>
<keyword evidence="6 8" id="KW-1133">Transmembrane helix</keyword>
<evidence type="ECO:0000256" key="6">
    <source>
        <dbReference type="ARBA" id="ARBA00022989"/>
    </source>
</evidence>
<dbReference type="InterPro" id="IPR018076">
    <property type="entry name" value="T2SS_GspF_dom"/>
</dbReference>
<dbReference type="EMBL" id="MHKE01000017">
    <property type="protein sequence ID" value="OGY82741.1"/>
    <property type="molecule type" value="Genomic_DNA"/>
</dbReference>
<feature type="transmembrane region" description="Helical" evidence="8">
    <location>
        <begin position="378"/>
        <end position="399"/>
    </location>
</feature>
<evidence type="ECO:0000313" key="10">
    <source>
        <dbReference type="EMBL" id="OGY82741.1"/>
    </source>
</evidence>
<dbReference type="STRING" id="1798543.A2898_04045"/>
<evidence type="ECO:0000313" key="11">
    <source>
        <dbReference type="Proteomes" id="UP000179164"/>
    </source>
</evidence>
<comment type="similarity">
    <text evidence="2">Belongs to the GSP F family.</text>
</comment>
<protein>
    <recommendedName>
        <fullName evidence="9">Type II secretion system protein GspF domain-containing protein</fullName>
    </recommendedName>
</protein>
<evidence type="ECO:0000256" key="5">
    <source>
        <dbReference type="ARBA" id="ARBA00022692"/>
    </source>
</evidence>
<dbReference type="InterPro" id="IPR042094">
    <property type="entry name" value="T2SS_GspF_sf"/>
</dbReference>
<dbReference type="PRINTS" id="PR00812">
    <property type="entry name" value="BCTERIALGSPF"/>
</dbReference>
<comment type="caution">
    <text evidence="10">The sequence shown here is derived from an EMBL/GenBank/DDBJ whole genome shotgun (WGS) entry which is preliminary data.</text>
</comment>
<keyword evidence="5 8" id="KW-0812">Transmembrane</keyword>
<dbReference type="Pfam" id="PF00482">
    <property type="entry name" value="T2SSF"/>
    <property type="match status" value="2"/>
</dbReference>
<reference evidence="10 11" key="1">
    <citation type="journal article" date="2016" name="Nat. Commun.">
        <title>Thousands of microbial genomes shed light on interconnected biogeochemical processes in an aquifer system.</title>
        <authorList>
            <person name="Anantharaman K."/>
            <person name="Brown C.T."/>
            <person name="Hug L.A."/>
            <person name="Sharon I."/>
            <person name="Castelle C.J."/>
            <person name="Probst A.J."/>
            <person name="Thomas B.C."/>
            <person name="Singh A."/>
            <person name="Wilkins M.J."/>
            <person name="Karaoz U."/>
            <person name="Brodie E.L."/>
            <person name="Williams K.H."/>
            <person name="Hubbard S.S."/>
            <person name="Banfield J.F."/>
        </authorList>
    </citation>
    <scope>NUCLEOTIDE SEQUENCE [LARGE SCALE GENOMIC DNA]</scope>
</reference>
<feature type="transmembrane region" description="Helical" evidence="8">
    <location>
        <begin position="173"/>
        <end position="193"/>
    </location>
</feature>
<feature type="domain" description="Type II secretion system protein GspF" evidence="9">
    <location>
        <begin position="274"/>
        <end position="397"/>
    </location>
</feature>
<evidence type="ECO:0000256" key="4">
    <source>
        <dbReference type="ARBA" id="ARBA00022519"/>
    </source>
</evidence>
<accession>A0A1G2B0L8</accession>
<organism evidence="10 11">
    <name type="scientific">Candidatus Kerfeldbacteria bacterium RIFCSPLOWO2_01_FULL_48_11</name>
    <dbReference type="NCBI Taxonomy" id="1798543"/>
    <lineage>
        <taxon>Bacteria</taxon>
        <taxon>Candidatus Kerfeldiibacteriota</taxon>
    </lineage>
</organism>
<evidence type="ECO:0000256" key="2">
    <source>
        <dbReference type="ARBA" id="ARBA00005745"/>
    </source>
</evidence>